<keyword evidence="3" id="KW-1185">Reference proteome</keyword>
<evidence type="ECO:0000313" key="2">
    <source>
        <dbReference type="EMBL" id="TNV81235.1"/>
    </source>
</evidence>
<feature type="region of interest" description="Disordered" evidence="1">
    <location>
        <begin position="31"/>
        <end position="93"/>
    </location>
</feature>
<evidence type="ECO:0000256" key="1">
    <source>
        <dbReference type="SAM" id="MobiDB-lite"/>
    </source>
</evidence>
<dbReference type="EMBL" id="RRYP01006392">
    <property type="protein sequence ID" value="TNV81235.1"/>
    <property type="molecule type" value="Genomic_DNA"/>
</dbReference>
<sequence length="93" mass="11486">MQSKKERYKRLCQEYERVHERDVAKITELQQRMQESPRFGRQEDVYQQIRRKSRSKSRTTIERSERKERSKSKSKDKKMQSQSSKSLRNSRLY</sequence>
<reference evidence="2" key="1">
    <citation type="submission" date="2019-06" db="EMBL/GenBank/DDBJ databases">
        <authorList>
            <person name="Zheng W."/>
        </authorList>
    </citation>
    <scope>NUCLEOTIDE SEQUENCE</scope>
    <source>
        <strain evidence="2">QDHG01</strain>
    </source>
</reference>
<feature type="compositionally biased region" description="Basic and acidic residues" evidence="1">
    <location>
        <begin position="59"/>
        <end position="79"/>
    </location>
</feature>
<evidence type="ECO:0000313" key="3">
    <source>
        <dbReference type="Proteomes" id="UP000785679"/>
    </source>
</evidence>
<comment type="caution">
    <text evidence="2">The sequence shown here is derived from an EMBL/GenBank/DDBJ whole genome shotgun (WGS) entry which is preliminary data.</text>
</comment>
<gene>
    <name evidence="2" type="ORF">FGO68_gene17702</name>
</gene>
<proteinExistence type="predicted"/>
<accession>A0A8J8NVX4</accession>
<dbReference type="Proteomes" id="UP000785679">
    <property type="component" value="Unassembled WGS sequence"/>
</dbReference>
<name>A0A8J8NVX4_HALGN</name>
<organism evidence="2 3">
    <name type="scientific">Halteria grandinella</name>
    <dbReference type="NCBI Taxonomy" id="5974"/>
    <lineage>
        <taxon>Eukaryota</taxon>
        <taxon>Sar</taxon>
        <taxon>Alveolata</taxon>
        <taxon>Ciliophora</taxon>
        <taxon>Intramacronucleata</taxon>
        <taxon>Spirotrichea</taxon>
        <taxon>Stichotrichia</taxon>
        <taxon>Sporadotrichida</taxon>
        <taxon>Halteriidae</taxon>
        <taxon>Halteria</taxon>
    </lineage>
</organism>
<dbReference type="AlphaFoldDB" id="A0A8J8NVX4"/>
<protein>
    <submittedName>
        <fullName evidence="2">Uncharacterized protein</fullName>
    </submittedName>
</protein>